<feature type="transmembrane region" description="Helical" evidence="1">
    <location>
        <begin position="12"/>
        <end position="30"/>
    </location>
</feature>
<feature type="transmembrane region" description="Helical" evidence="1">
    <location>
        <begin position="42"/>
        <end position="61"/>
    </location>
</feature>
<evidence type="ECO:0000256" key="1">
    <source>
        <dbReference type="SAM" id="Phobius"/>
    </source>
</evidence>
<organism evidence="2 3">
    <name type="scientific">Flavobacterium hydrocarbonoxydans</name>
    <dbReference type="NCBI Taxonomy" id="2683249"/>
    <lineage>
        <taxon>Bacteria</taxon>
        <taxon>Pseudomonadati</taxon>
        <taxon>Bacteroidota</taxon>
        <taxon>Flavobacteriia</taxon>
        <taxon>Flavobacteriales</taxon>
        <taxon>Flavobacteriaceae</taxon>
        <taxon>Flavobacterium</taxon>
    </lineage>
</organism>
<protein>
    <submittedName>
        <fullName evidence="2">Uncharacterized protein</fullName>
    </submittedName>
</protein>
<accession>A0A6I4NP61</accession>
<keyword evidence="1" id="KW-1133">Transmembrane helix</keyword>
<keyword evidence="3" id="KW-1185">Reference proteome</keyword>
<comment type="caution">
    <text evidence="2">The sequence shown here is derived from an EMBL/GenBank/DDBJ whole genome shotgun (WGS) entry which is preliminary data.</text>
</comment>
<keyword evidence="1" id="KW-0472">Membrane</keyword>
<name>A0A6I4NP61_9FLAO</name>
<reference evidence="2 3" key="1">
    <citation type="submission" date="2019-12" db="EMBL/GenBank/DDBJ databases">
        <authorList>
            <person name="Kim Y.S."/>
        </authorList>
    </citation>
    <scope>NUCLEOTIDE SEQUENCE [LARGE SCALE GENOMIC DNA]</scope>
    <source>
        <strain evidence="2 3">GA093</strain>
    </source>
</reference>
<dbReference type="RefSeq" id="WP_160372832.1">
    <property type="nucleotide sequence ID" value="NZ_WSTB01000001.1"/>
</dbReference>
<proteinExistence type="predicted"/>
<dbReference type="AlphaFoldDB" id="A0A6I4NP61"/>
<dbReference type="Proteomes" id="UP000471501">
    <property type="component" value="Unassembled WGS sequence"/>
</dbReference>
<keyword evidence="1" id="KW-0812">Transmembrane</keyword>
<sequence length="164" mass="19803">MKQNIKIPFSEKFNYTIFLLFSFGTPIIIASKYDLENRLKSIMIMFILLYFLGFYCIFKIYQYIKSSFFECTLTIEKKEIIIEKLGEEKYFKNLPKFEKSIIRMHYKKYALGLDYEINFYLTENQIEFNAFCNQRSGIFDFGTRKRILKKINEFLKQNCTAYSP</sequence>
<dbReference type="EMBL" id="WSTB01000001">
    <property type="protein sequence ID" value="MWB92887.1"/>
    <property type="molecule type" value="Genomic_DNA"/>
</dbReference>
<evidence type="ECO:0000313" key="2">
    <source>
        <dbReference type="EMBL" id="MWB92887.1"/>
    </source>
</evidence>
<gene>
    <name evidence="2" type="ORF">GON26_00770</name>
</gene>
<evidence type="ECO:0000313" key="3">
    <source>
        <dbReference type="Proteomes" id="UP000471501"/>
    </source>
</evidence>